<feature type="transmembrane region" description="Helical" evidence="1">
    <location>
        <begin position="21"/>
        <end position="41"/>
    </location>
</feature>
<proteinExistence type="predicted"/>
<dbReference type="InterPro" id="IPR027056">
    <property type="entry name" value="Gluconate_2DH_su3"/>
</dbReference>
<dbReference type="AlphaFoldDB" id="A0A6I1FIM1"/>
<protein>
    <submittedName>
        <fullName evidence="2">Gluconate 2-dehydrogenase subunit 3 family protein</fullName>
    </submittedName>
</protein>
<keyword evidence="1" id="KW-0472">Membrane</keyword>
<dbReference type="RefSeq" id="WP_152152058.1">
    <property type="nucleotide sequence ID" value="NZ_WEIO01000006.1"/>
</dbReference>
<dbReference type="InterPro" id="IPR006311">
    <property type="entry name" value="TAT_signal"/>
</dbReference>
<comment type="caution">
    <text evidence="2">The sequence shown here is derived from an EMBL/GenBank/DDBJ whole genome shotgun (WGS) entry which is preliminary data.</text>
</comment>
<dbReference type="PROSITE" id="PS51318">
    <property type="entry name" value="TAT"/>
    <property type="match status" value="1"/>
</dbReference>
<gene>
    <name evidence="2" type="ORF">F9802_11450</name>
</gene>
<evidence type="ECO:0000313" key="3">
    <source>
        <dbReference type="Proteomes" id="UP000429595"/>
    </source>
</evidence>
<organism evidence="2 3">
    <name type="scientific">Bacillus aerolatus</name>
    <dbReference type="NCBI Taxonomy" id="2653354"/>
    <lineage>
        <taxon>Bacteria</taxon>
        <taxon>Bacillati</taxon>
        <taxon>Bacillota</taxon>
        <taxon>Bacilli</taxon>
        <taxon>Bacillales</taxon>
        <taxon>Bacillaceae</taxon>
        <taxon>Bacillus</taxon>
    </lineage>
</organism>
<name>A0A6I1FIM1_9BACI</name>
<keyword evidence="3" id="KW-1185">Reference proteome</keyword>
<sequence>MADEEQKSTMTRRRFIRNSSLIAGGAAIGGGLLGTLIGMNLDEEERTSPNKLTGHNQSGNGQASNRALMYFTDKENFQVLSAAAERIFPEDDNGPGAIGLGVPYFIDHQLAGNYGNNTREYMQGPFPEGTPTQGYQSPLKRHQIFDEGIRMLKEISQKNHQKKFDELTGEEQDKILTQFDTGKVKMRGVDSTTFFNLLRSAVLEGAYADPLYGGNNNMDGWKMKNFPGHQGSYLSQIEAKEFKEIQPQSLHAFFK</sequence>
<dbReference type="EMBL" id="WEIO01000006">
    <property type="protein sequence ID" value="KAB7706198.1"/>
    <property type="molecule type" value="Genomic_DNA"/>
</dbReference>
<dbReference type="Pfam" id="PF13618">
    <property type="entry name" value="Gluconate_2-dh3"/>
    <property type="match status" value="1"/>
</dbReference>
<evidence type="ECO:0000256" key="1">
    <source>
        <dbReference type="SAM" id="Phobius"/>
    </source>
</evidence>
<accession>A0A6I1FIM1</accession>
<keyword evidence="1" id="KW-0812">Transmembrane</keyword>
<evidence type="ECO:0000313" key="2">
    <source>
        <dbReference type="EMBL" id="KAB7706198.1"/>
    </source>
</evidence>
<dbReference type="Proteomes" id="UP000429595">
    <property type="component" value="Unassembled WGS sequence"/>
</dbReference>
<keyword evidence="1" id="KW-1133">Transmembrane helix</keyword>
<reference evidence="2 3" key="1">
    <citation type="submission" date="2019-10" db="EMBL/GenBank/DDBJ databases">
        <title>Bacillus aerolatum sp. nov., isolated from bioaerosol of sport playgrounds.</title>
        <authorList>
            <person name="Chen P."/>
            <person name="Zhang G."/>
        </authorList>
    </citation>
    <scope>NUCLEOTIDE SEQUENCE [LARGE SCALE GENOMIC DNA]</scope>
    <source>
        <strain evidence="2 3">CX253</strain>
    </source>
</reference>